<dbReference type="PROSITE" id="PS51192">
    <property type="entry name" value="HELICASE_ATP_BIND_1"/>
    <property type="match status" value="1"/>
</dbReference>
<evidence type="ECO:0000256" key="9">
    <source>
        <dbReference type="PROSITE-ProRule" id="PRU00552"/>
    </source>
</evidence>
<dbReference type="GO" id="GO:0003724">
    <property type="term" value="F:RNA helicase activity"/>
    <property type="evidence" value="ECO:0007669"/>
    <property type="project" value="UniProtKB-EC"/>
</dbReference>
<dbReference type="SMART" id="SM00490">
    <property type="entry name" value="HELICc"/>
    <property type="match status" value="1"/>
</dbReference>
<keyword evidence="5" id="KW-0347">Helicase</keyword>
<evidence type="ECO:0000256" key="5">
    <source>
        <dbReference type="ARBA" id="ARBA00022806"/>
    </source>
</evidence>
<evidence type="ECO:0000256" key="8">
    <source>
        <dbReference type="ARBA" id="ARBA00038213"/>
    </source>
</evidence>
<dbReference type="CDD" id="cd17950">
    <property type="entry name" value="DEADc_DDX39"/>
    <property type="match status" value="1"/>
</dbReference>
<dbReference type="FunFam" id="3.40.50.300:FF:000111">
    <property type="entry name" value="DEAD-box ATP-dependent RNA helicase"/>
    <property type="match status" value="1"/>
</dbReference>
<reference evidence="13" key="1">
    <citation type="submission" date="2021-02" db="EMBL/GenBank/DDBJ databases">
        <authorList>
            <person name="Nowell W R."/>
        </authorList>
    </citation>
    <scope>NUCLEOTIDE SEQUENCE</scope>
</reference>
<dbReference type="GO" id="GO:0005524">
    <property type="term" value="F:ATP binding"/>
    <property type="evidence" value="ECO:0007669"/>
    <property type="project" value="UniProtKB-KW"/>
</dbReference>
<dbReference type="InterPro" id="IPR011545">
    <property type="entry name" value="DEAD/DEAH_box_helicase_dom"/>
</dbReference>
<dbReference type="InterPro" id="IPR014001">
    <property type="entry name" value="Helicase_ATP-bd"/>
</dbReference>
<comment type="caution">
    <text evidence="13">The sequence shown here is derived from an EMBL/GenBank/DDBJ whole genome shotgun (WGS) entry which is preliminary data.</text>
</comment>
<keyword evidence="3" id="KW-0547">Nucleotide-binding</keyword>
<dbReference type="EC" id="3.6.4.13" evidence="2"/>
<proteinExistence type="inferred from homology"/>
<feature type="domain" description="DEAD-box RNA helicase Q" evidence="12">
    <location>
        <begin position="43"/>
        <end position="71"/>
    </location>
</feature>
<dbReference type="SUPFAM" id="SSF52540">
    <property type="entry name" value="P-loop containing nucleoside triphosphate hydrolases"/>
    <property type="match status" value="1"/>
</dbReference>
<evidence type="ECO:0000259" key="12">
    <source>
        <dbReference type="PROSITE" id="PS51195"/>
    </source>
</evidence>
<evidence type="ECO:0000256" key="3">
    <source>
        <dbReference type="ARBA" id="ARBA00022741"/>
    </source>
</evidence>
<evidence type="ECO:0000256" key="7">
    <source>
        <dbReference type="ARBA" id="ARBA00023242"/>
    </source>
</evidence>
<comment type="subcellular location">
    <subcellularLocation>
        <location evidence="1">Nucleus</location>
    </subcellularLocation>
</comment>
<dbReference type="InterPro" id="IPR014014">
    <property type="entry name" value="RNA_helicase_DEAD_Q_motif"/>
</dbReference>
<organism evidence="13 15">
    <name type="scientific">Adineta steineri</name>
    <dbReference type="NCBI Taxonomy" id="433720"/>
    <lineage>
        <taxon>Eukaryota</taxon>
        <taxon>Metazoa</taxon>
        <taxon>Spiralia</taxon>
        <taxon>Gnathifera</taxon>
        <taxon>Rotifera</taxon>
        <taxon>Eurotatoria</taxon>
        <taxon>Bdelloidea</taxon>
        <taxon>Adinetida</taxon>
        <taxon>Adinetidae</taxon>
        <taxon>Adineta</taxon>
    </lineage>
</organism>
<dbReference type="Proteomes" id="UP000663860">
    <property type="component" value="Unassembled WGS sequence"/>
</dbReference>
<keyword evidence="7" id="KW-0539">Nucleus</keyword>
<evidence type="ECO:0000256" key="4">
    <source>
        <dbReference type="ARBA" id="ARBA00022801"/>
    </source>
</evidence>
<dbReference type="GO" id="GO:0005634">
    <property type="term" value="C:nucleus"/>
    <property type="evidence" value="ECO:0007669"/>
    <property type="project" value="UniProtKB-SubCell"/>
</dbReference>
<dbReference type="EMBL" id="CAJOBB010000941">
    <property type="protein sequence ID" value="CAF3780932.1"/>
    <property type="molecule type" value="Genomic_DNA"/>
</dbReference>
<dbReference type="PROSITE" id="PS51194">
    <property type="entry name" value="HELICASE_CTER"/>
    <property type="match status" value="1"/>
</dbReference>
<dbReference type="Pfam" id="PF00271">
    <property type="entry name" value="Helicase_C"/>
    <property type="match status" value="1"/>
</dbReference>
<feature type="domain" description="Helicase ATP-binding" evidence="10">
    <location>
        <begin position="74"/>
        <end position="247"/>
    </location>
</feature>
<feature type="domain" description="Helicase C-terminal" evidence="11">
    <location>
        <begin position="259"/>
        <end position="425"/>
    </location>
</feature>
<gene>
    <name evidence="13" type="ORF">IZO911_LOCUS463</name>
    <name evidence="14" type="ORF">KXQ929_LOCUS15915</name>
</gene>
<dbReference type="SMART" id="SM00487">
    <property type="entry name" value="DEXDc"/>
    <property type="match status" value="1"/>
</dbReference>
<dbReference type="CDD" id="cd18787">
    <property type="entry name" value="SF2_C_DEAD"/>
    <property type="match status" value="1"/>
</dbReference>
<protein>
    <recommendedName>
        <fullName evidence="2">RNA helicase</fullName>
        <ecNumber evidence="2">3.6.4.13</ecNumber>
    </recommendedName>
</protein>
<dbReference type="Gene3D" id="3.40.50.300">
    <property type="entry name" value="P-loop containing nucleotide triphosphate hydrolases"/>
    <property type="match status" value="2"/>
</dbReference>
<name>A0A813MB54_9BILA</name>
<evidence type="ECO:0000313" key="14">
    <source>
        <dbReference type="EMBL" id="CAF3780932.1"/>
    </source>
</evidence>
<dbReference type="PROSITE" id="PS51195">
    <property type="entry name" value="Q_MOTIF"/>
    <property type="match status" value="1"/>
</dbReference>
<dbReference type="AlphaFoldDB" id="A0A813MB54"/>
<evidence type="ECO:0000313" key="15">
    <source>
        <dbReference type="Proteomes" id="UP000663860"/>
    </source>
</evidence>
<accession>A0A813MB54</accession>
<comment type="similarity">
    <text evidence="8">Belongs to the DEAD box helicase family. DECD subfamily.</text>
</comment>
<dbReference type="Proteomes" id="UP000663868">
    <property type="component" value="Unassembled WGS sequence"/>
</dbReference>
<keyword evidence="6" id="KW-0067">ATP-binding</keyword>
<dbReference type="InterPro" id="IPR027417">
    <property type="entry name" value="P-loop_NTPase"/>
</dbReference>
<dbReference type="Pfam" id="PF00270">
    <property type="entry name" value="DEAD"/>
    <property type="match status" value="1"/>
</dbReference>
<evidence type="ECO:0000259" key="11">
    <source>
        <dbReference type="PROSITE" id="PS51194"/>
    </source>
</evidence>
<dbReference type="GO" id="GO:0003676">
    <property type="term" value="F:nucleic acid binding"/>
    <property type="evidence" value="ECO:0007669"/>
    <property type="project" value="InterPro"/>
</dbReference>
<evidence type="ECO:0000256" key="6">
    <source>
        <dbReference type="ARBA" id="ARBA00022840"/>
    </source>
</evidence>
<dbReference type="InterPro" id="IPR001650">
    <property type="entry name" value="Helicase_C-like"/>
</dbReference>
<keyword evidence="4" id="KW-0378">Hydrolase</keyword>
<evidence type="ECO:0000256" key="2">
    <source>
        <dbReference type="ARBA" id="ARBA00012552"/>
    </source>
</evidence>
<evidence type="ECO:0000256" key="1">
    <source>
        <dbReference type="ARBA" id="ARBA00004123"/>
    </source>
</evidence>
<sequence length="426" mass="49619">MLDKQELVNYNETNNASQIENKNDVTSLESETAINSQISIATRSFKDYLFKPELLRAVMNCGFEHPSEVQQKFIPQAILGTDILFQAKSGMGKTSAFVLATIQQLKPIDGQISIIVICHTRELIFSIGREYERFCRYMPSVKVSTFFGGVPITNHEDVLKNNCPHIVLGTPGRILALIKKEVLNLCYIKHFILDSCDYLLESFDMRRDVQEIFKMTPHEKQVLMCGTKLSKEMQTICKKFMHDPLEIYMDDEIKLTNHDLRQYYIKLHENEKTQKLINLLDKLEFTQLIIFVKSVSRCIDLCKLLMEQNFSTIEIHGGMAQEERLTRYKQFNEFQTRILITTDLFGHDIINIERVNIILHYDMPEDIETYLHRITRAGHFGRKCLVLTFVTDENDTAILNKVQSRFEVQITEMMNELDITTHIENR</sequence>
<feature type="short sequence motif" description="Q motif" evidence="9">
    <location>
        <begin position="43"/>
        <end position="71"/>
    </location>
</feature>
<evidence type="ECO:0000259" key="10">
    <source>
        <dbReference type="PROSITE" id="PS51192"/>
    </source>
</evidence>
<dbReference type="PANTHER" id="PTHR47958">
    <property type="entry name" value="ATP-DEPENDENT RNA HELICASE DBP3"/>
    <property type="match status" value="1"/>
</dbReference>
<dbReference type="EMBL" id="CAJNOE010000002">
    <property type="protein sequence ID" value="CAF0713620.1"/>
    <property type="molecule type" value="Genomic_DNA"/>
</dbReference>
<dbReference type="GO" id="GO:0016787">
    <property type="term" value="F:hydrolase activity"/>
    <property type="evidence" value="ECO:0007669"/>
    <property type="project" value="UniProtKB-KW"/>
</dbReference>
<evidence type="ECO:0000313" key="13">
    <source>
        <dbReference type="EMBL" id="CAF0713620.1"/>
    </source>
</evidence>